<dbReference type="CDD" id="cd00090">
    <property type="entry name" value="HTH_ARSR"/>
    <property type="match status" value="1"/>
</dbReference>
<gene>
    <name evidence="7" type="ORF">BVDSYZ_01275</name>
</gene>
<dbReference type="InterPro" id="IPR036390">
    <property type="entry name" value="WH_DNA-bd_sf"/>
</dbReference>
<dbReference type="RefSeq" id="WP_033575115.1">
    <property type="nucleotide sequence ID" value="NZ_CP015443.1"/>
</dbReference>
<dbReference type="Pfam" id="PF08100">
    <property type="entry name" value="Dimerisation"/>
    <property type="match status" value="1"/>
</dbReference>
<accession>A0ABC8D0W3</accession>
<evidence type="ECO:0000256" key="3">
    <source>
        <dbReference type="ARBA" id="ARBA00022691"/>
    </source>
</evidence>
<dbReference type="Proteomes" id="UP000250069">
    <property type="component" value="Chromosome"/>
</dbReference>
<dbReference type="SUPFAM" id="SSF46785">
    <property type="entry name" value="Winged helix' DNA-binding domain"/>
    <property type="match status" value="1"/>
</dbReference>
<keyword evidence="1" id="KW-0489">Methyltransferase</keyword>
<reference evidence="7 8" key="1">
    <citation type="submission" date="2018-06" db="EMBL/GenBank/DDBJ databases">
        <title>Complete Genome Sequence of Bacillus velezensis DSYZ, a Plant Growth-Promoting Rhizobacterium with Antifungal Activity.</title>
        <authorList>
            <person name="Du B."/>
            <person name="Ding Y."/>
            <person name="Liu K."/>
            <person name="Yao L."/>
            <person name="Wang C."/>
            <person name="Li H."/>
            <person name="Liu H."/>
        </authorList>
    </citation>
    <scope>NUCLEOTIDE SEQUENCE [LARGE SCALE GENOMIC DNA]</scope>
    <source>
        <strain evidence="7 8">DSYZ</strain>
    </source>
</reference>
<dbReference type="InterPro" id="IPR036388">
    <property type="entry name" value="WH-like_DNA-bd_sf"/>
</dbReference>
<dbReference type="EMBL" id="CP030150">
    <property type="protein sequence ID" value="AWX70744.1"/>
    <property type="molecule type" value="Genomic_DNA"/>
</dbReference>
<dbReference type="PANTHER" id="PTHR43712:SF2">
    <property type="entry name" value="O-METHYLTRANSFERASE CICE"/>
    <property type="match status" value="1"/>
</dbReference>
<dbReference type="InterPro" id="IPR011991">
    <property type="entry name" value="ArsR-like_HTH"/>
</dbReference>
<dbReference type="GO" id="GO:0003677">
    <property type="term" value="F:DNA binding"/>
    <property type="evidence" value="ECO:0007669"/>
    <property type="project" value="UniProtKB-KW"/>
</dbReference>
<sequence length="347" mass="38145">MTNSVQQDKQVPKKYPQAAVMQMVSGLGFSLAVKTAVELDVFSAFQNGPASAEAIAEALELNPSALFRLLRALESVGLVAQAQNGYYDVTEYGATLMPGKAKSIEPLVEYLLHETVVQSMFKMDYSIKTGKSAFEAIYGDKWYENNSLDQDYLKTMDKAMEIYSKMSLPSILKAYSFEKFDVIVDVAGGMGQLITGILGAAPKSKGILFDLPKTIQSAKKHLASSEMSERCQFTEGSMFEEIPSGGDLYVISKVLNDWDDEHVVAILENIAGAMSDHSKLIIVENVPEADKLSPEEAFRDLLFLVCSAGGRVRKKTEFEQLIEKAGLTLLNVIQTPSKYTILECGKK</sequence>
<dbReference type="PANTHER" id="PTHR43712">
    <property type="entry name" value="PUTATIVE (AFU_ORTHOLOGUE AFUA_4G14580)-RELATED"/>
    <property type="match status" value="1"/>
</dbReference>
<evidence type="ECO:0000259" key="5">
    <source>
        <dbReference type="Pfam" id="PF00891"/>
    </source>
</evidence>
<dbReference type="InterPro" id="IPR016461">
    <property type="entry name" value="COMT-like"/>
</dbReference>
<proteinExistence type="predicted"/>
<dbReference type="Gene3D" id="1.10.287.1350">
    <property type="match status" value="1"/>
</dbReference>
<dbReference type="InterPro" id="IPR001077">
    <property type="entry name" value="COMT_C"/>
</dbReference>
<dbReference type="SUPFAM" id="SSF53335">
    <property type="entry name" value="S-adenosyl-L-methionine-dependent methyltransferases"/>
    <property type="match status" value="1"/>
</dbReference>
<evidence type="ECO:0000256" key="2">
    <source>
        <dbReference type="ARBA" id="ARBA00022679"/>
    </source>
</evidence>
<dbReference type="InterPro" id="IPR029063">
    <property type="entry name" value="SAM-dependent_MTases_sf"/>
</dbReference>
<dbReference type="GO" id="GO:0008168">
    <property type="term" value="F:methyltransferase activity"/>
    <property type="evidence" value="ECO:0007669"/>
    <property type="project" value="UniProtKB-KW"/>
</dbReference>
<dbReference type="Pfam" id="PF00891">
    <property type="entry name" value="Methyltransf_2"/>
    <property type="match status" value="1"/>
</dbReference>
<dbReference type="PIRSF" id="PIRSF005739">
    <property type="entry name" value="O-mtase"/>
    <property type="match status" value="1"/>
</dbReference>
<evidence type="ECO:0008006" key="9">
    <source>
        <dbReference type="Google" id="ProtNLM"/>
    </source>
</evidence>
<organism evidence="7 8">
    <name type="scientific">Bacillus velezensis</name>
    <dbReference type="NCBI Taxonomy" id="492670"/>
    <lineage>
        <taxon>Bacteria</taxon>
        <taxon>Bacillati</taxon>
        <taxon>Bacillota</taxon>
        <taxon>Bacilli</taxon>
        <taxon>Bacillales</taxon>
        <taxon>Bacillaceae</taxon>
        <taxon>Bacillus</taxon>
        <taxon>Bacillus amyloliquefaciens group</taxon>
    </lineage>
</organism>
<keyword evidence="2" id="KW-0808">Transferase</keyword>
<keyword evidence="4" id="KW-0238">DNA-binding</keyword>
<feature type="domain" description="O-methyltransferase dimerisation" evidence="6">
    <location>
        <begin position="21"/>
        <end position="97"/>
    </location>
</feature>
<dbReference type="InterPro" id="IPR012967">
    <property type="entry name" value="COMT_dimerisation"/>
</dbReference>
<dbReference type="Gene3D" id="1.10.10.10">
    <property type="entry name" value="Winged helix-like DNA-binding domain superfamily/Winged helix DNA-binding domain"/>
    <property type="match status" value="1"/>
</dbReference>
<dbReference type="GO" id="GO:0032259">
    <property type="term" value="P:methylation"/>
    <property type="evidence" value="ECO:0007669"/>
    <property type="project" value="UniProtKB-KW"/>
</dbReference>
<dbReference type="PROSITE" id="PS51683">
    <property type="entry name" value="SAM_OMT_II"/>
    <property type="match status" value="1"/>
</dbReference>
<evidence type="ECO:0000256" key="4">
    <source>
        <dbReference type="ARBA" id="ARBA00023125"/>
    </source>
</evidence>
<keyword evidence="3" id="KW-0949">S-adenosyl-L-methionine</keyword>
<evidence type="ECO:0000259" key="6">
    <source>
        <dbReference type="Pfam" id="PF08100"/>
    </source>
</evidence>
<dbReference type="Gene3D" id="3.40.50.150">
    <property type="entry name" value="Vaccinia Virus protein VP39"/>
    <property type="match status" value="1"/>
</dbReference>
<evidence type="ECO:0000313" key="8">
    <source>
        <dbReference type="Proteomes" id="UP000250069"/>
    </source>
</evidence>
<protein>
    <recommendedName>
        <fullName evidence="9">Methyltransferase</fullName>
    </recommendedName>
</protein>
<evidence type="ECO:0000313" key="7">
    <source>
        <dbReference type="EMBL" id="AWX70744.1"/>
    </source>
</evidence>
<feature type="domain" description="O-methyltransferase C-terminal" evidence="5">
    <location>
        <begin position="127"/>
        <end position="327"/>
    </location>
</feature>
<name>A0ABC8D0W3_BACVE</name>
<evidence type="ECO:0000256" key="1">
    <source>
        <dbReference type="ARBA" id="ARBA00022603"/>
    </source>
</evidence>
<dbReference type="AlphaFoldDB" id="A0ABC8D0W3"/>